<dbReference type="PROSITE" id="PS51257">
    <property type="entry name" value="PROKAR_LIPOPROTEIN"/>
    <property type="match status" value="1"/>
</dbReference>
<reference evidence="2 3" key="1">
    <citation type="submission" date="2017-09" db="EMBL/GenBank/DDBJ databases">
        <title>Sphingomonas ginsenosidimutans KACC 14949, whole genome shotgun sequence.</title>
        <authorList>
            <person name="Feng G."/>
            <person name="Zhu H."/>
        </authorList>
    </citation>
    <scope>NUCLEOTIDE SEQUENCE [LARGE SCALE GENOMIC DNA]</scope>
    <source>
        <strain evidence="2 3">KACC 14949</strain>
    </source>
</reference>
<proteinExistence type="predicted"/>
<accession>A0A2A4I2D3</accession>
<dbReference type="PANTHER" id="PTHR41339:SF1">
    <property type="entry name" value="SECRETED PROTEIN"/>
    <property type="match status" value="1"/>
</dbReference>
<protein>
    <recommendedName>
        <fullName evidence="4">Lipoprotein</fullName>
    </recommendedName>
</protein>
<evidence type="ECO:0000313" key="2">
    <source>
        <dbReference type="EMBL" id="PCG10780.1"/>
    </source>
</evidence>
<keyword evidence="1" id="KW-0732">Signal</keyword>
<evidence type="ECO:0008006" key="4">
    <source>
        <dbReference type="Google" id="ProtNLM"/>
    </source>
</evidence>
<name>A0A2A4I2D3_9SPHN</name>
<organism evidence="2 3">
    <name type="scientific">Sphingomonas ginsenosidimutans</name>
    <dbReference type="NCBI Taxonomy" id="862134"/>
    <lineage>
        <taxon>Bacteria</taxon>
        <taxon>Pseudomonadati</taxon>
        <taxon>Pseudomonadota</taxon>
        <taxon>Alphaproteobacteria</taxon>
        <taxon>Sphingomonadales</taxon>
        <taxon>Sphingomonadaceae</taxon>
        <taxon>Sphingomonas</taxon>
    </lineage>
</organism>
<gene>
    <name evidence="2" type="ORF">COA17_05260</name>
</gene>
<feature type="signal peptide" evidence="1">
    <location>
        <begin position="1"/>
        <end position="25"/>
    </location>
</feature>
<dbReference type="Proteomes" id="UP000218784">
    <property type="component" value="Unassembled WGS sequence"/>
</dbReference>
<comment type="caution">
    <text evidence="2">The sequence shown here is derived from an EMBL/GenBank/DDBJ whole genome shotgun (WGS) entry which is preliminary data.</text>
</comment>
<evidence type="ECO:0000313" key="3">
    <source>
        <dbReference type="Proteomes" id="UP000218784"/>
    </source>
</evidence>
<dbReference type="RefSeq" id="WP_096610545.1">
    <property type="nucleotide sequence ID" value="NZ_NWVD01000001.1"/>
</dbReference>
<dbReference type="EMBL" id="NWVD01000001">
    <property type="protein sequence ID" value="PCG10780.1"/>
    <property type="molecule type" value="Genomic_DNA"/>
</dbReference>
<sequence>MLSFSRRHSSLLATTACLFLASCGADDVASPGAGSIGVVINQPAPTPTPTGTPTPTALTAAQFATATTQGGVTITADEQLAIVNAGANNNVNGFGNTLNGVYPVNGTSLTTASNPQTVLGNTSFIQNTSYVGALSGPNDSAFSGWTCSSTTAAFLNSAQCGAVPSIGAYAAATSVCPTGLIDDGTFTPSGAANPSWRYCRLPGVISADLSLPKIAGVVYRFRGQTEVGVDGTSNVTLTIAPGVVLAADASESSNDLLLVNRGSKLNAVGTADAPIVFTAQQNLVNNGVSDATQGLWGGVVLLGRAPTAVCATGTGPNDAGGTSTTCQQAIEGVTGRFYGGTSQTDSSGTLQYVQIRYTGIAISEGNELQGLTLGGVGSGTVIDHVQSHNSSDDGVEIFGGTANIKYFVVTGADDDGFDVDNGWRGFMQFIIAAQKAGGSTADSFATEIDSNGSEDLLPRTYGRYANFTFVQTTSAPSAIRLRGGADFAFVNGVVKTPAGQTCVNMIASNQVNGAAATGNDRSTIRPANSALQDVGPPTFNSVYFQCQGR</sequence>
<evidence type="ECO:0000256" key="1">
    <source>
        <dbReference type="SAM" id="SignalP"/>
    </source>
</evidence>
<dbReference type="PANTHER" id="PTHR41339">
    <property type="entry name" value="LIPL48"/>
    <property type="match status" value="1"/>
</dbReference>
<dbReference type="AlphaFoldDB" id="A0A2A4I2D3"/>
<keyword evidence="3" id="KW-1185">Reference proteome</keyword>
<feature type="chain" id="PRO_5012404399" description="Lipoprotein" evidence="1">
    <location>
        <begin position="26"/>
        <end position="549"/>
    </location>
</feature>